<evidence type="ECO:0000313" key="7">
    <source>
        <dbReference type="Proteomes" id="UP000503540"/>
    </source>
</evidence>
<accession>A0A6G9YLL1</accession>
<dbReference type="Gene3D" id="3.30.310.280">
    <property type="match status" value="1"/>
</dbReference>
<dbReference type="RefSeq" id="WP_203217383.1">
    <property type="nucleotide sequence ID" value="NZ_CP046172.1"/>
</dbReference>
<sequence length="618" mass="69318">MLPEISLPSDALAERPLPHEPSMEYPNLAPALWRRAGRALVVKMLAELAYEQVVAPVSDDAGYRLCLPGGAVYRFRARRGCFGSWRIESGSVSREFGGDTVTADDPQQLLLDLREILGLDGAVLCEAVGELIATQAADSRLLRDVLPVAELAELPYEELEAYQTGHPCLILNKGRLGFSAADIAHYTPESGRSLRLRWIAVHPELATYADVGGLTMRRLLEEELGVEQIARFRAVLTARLAEVADRTDPGDYVWLPVHPWHWDEVVQTLFAPYLADRRIIALGEAEDRLRPLQSIRTLTNVDQPRRRNTKLALLIRNTLVWRGIAAEPTRAAPVITAWVQRIRAADPFLHAESGIILLGEVASVAVAHPMFGQVPGAPYRYHELLGAVWREPVSWYLEPGQRARTMAALLYEDPHGGALVAELVRRSGLSATAWLDRFLHALLPGLLHYLCRYGIAFCPHGENTVIVYDDNEIPVRVAVKDFAEDINLLTEDLPEYADLPPAADAVLHRWAAPDLLHSIQSAIFTGHFRYLADITDRHLGVPEARFWDLVRTEVLAYQRRFPELADRFALFDLFTPTFERIALNREQLRAFGDHDRPERDGEFDLSHGVVDNPLHQRA</sequence>
<dbReference type="Proteomes" id="UP000503540">
    <property type="component" value="Chromosome"/>
</dbReference>
<evidence type="ECO:0000256" key="2">
    <source>
        <dbReference type="ARBA" id="ARBA00007832"/>
    </source>
</evidence>
<dbReference type="AlphaFoldDB" id="A0A6G9YLL1"/>
<evidence type="ECO:0000259" key="4">
    <source>
        <dbReference type="Pfam" id="PF04183"/>
    </source>
</evidence>
<dbReference type="PANTHER" id="PTHR34384">
    <property type="entry name" value="L-2,3-DIAMINOPROPANOATE--CITRATE LIGASE"/>
    <property type="match status" value="1"/>
</dbReference>
<organism evidence="6 7">
    <name type="scientific">Nocardia arthritidis</name>
    <dbReference type="NCBI Taxonomy" id="228602"/>
    <lineage>
        <taxon>Bacteria</taxon>
        <taxon>Bacillati</taxon>
        <taxon>Actinomycetota</taxon>
        <taxon>Actinomycetes</taxon>
        <taxon>Mycobacteriales</taxon>
        <taxon>Nocardiaceae</taxon>
        <taxon>Nocardia</taxon>
    </lineage>
</organism>
<evidence type="ECO:0000259" key="5">
    <source>
        <dbReference type="Pfam" id="PF06276"/>
    </source>
</evidence>
<dbReference type="Gene3D" id="6.10.250.3370">
    <property type="match status" value="1"/>
</dbReference>
<name>A0A6G9YLL1_9NOCA</name>
<feature type="domain" description="Aerobactin siderophore biosynthesis IucA/IucC N-terminal" evidence="4">
    <location>
        <begin position="156"/>
        <end position="410"/>
    </location>
</feature>
<evidence type="ECO:0000313" key="6">
    <source>
        <dbReference type="EMBL" id="QIS14071.1"/>
    </source>
</evidence>
<comment type="pathway">
    <text evidence="1">Siderophore biosynthesis.</text>
</comment>
<dbReference type="Pfam" id="PF06276">
    <property type="entry name" value="FhuF"/>
    <property type="match status" value="1"/>
</dbReference>
<dbReference type="Pfam" id="PF04183">
    <property type="entry name" value="IucA_IucC"/>
    <property type="match status" value="1"/>
</dbReference>
<evidence type="ECO:0000256" key="1">
    <source>
        <dbReference type="ARBA" id="ARBA00004924"/>
    </source>
</evidence>
<proteinExistence type="inferred from homology"/>
<comment type="similarity">
    <text evidence="2">Belongs to the IucA/IucC family.</text>
</comment>
<dbReference type="InterPro" id="IPR007310">
    <property type="entry name" value="Aerobactin_biosyn_IucA/IucC_N"/>
</dbReference>
<dbReference type="Gene3D" id="1.10.510.40">
    <property type="match status" value="1"/>
</dbReference>
<feature type="region of interest" description="Disordered" evidence="3">
    <location>
        <begin position="593"/>
        <end position="618"/>
    </location>
</feature>
<dbReference type="EMBL" id="CP046172">
    <property type="protein sequence ID" value="QIS14071.1"/>
    <property type="molecule type" value="Genomic_DNA"/>
</dbReference>
<dbReference type="PANTHER" id="PTHR34384:SF6">
    <property type="entry name" value="STAPHYLOFERRIN B SYNTHASE"/>
    <property type="match status" value="1"/>
</dbReference>
<reference evidence="6 7" key="1">
    <citation type="journal article" date="2019" name="ACS Chem. Biol.">
        <title>Identification and Mobilization of a Cryptic Antibiotic Biosynthesis Gene Locus from a Human-Pathogenic Nocardia Isolate.</title>
        <authorList>
            <person name="Herisse M."/>
            <person name="Ishida K."/>
            <person name="Porter J.L."/>
            <person name="Howden B."/>
            <person name="Hertweck C."/>
            <person name="Stinear T.P."/>
            <person name="Pidot S.J."/>
        </authorList>
    </citation>
    <scope>NUCLEOTIDE SEQUENCE [LARGE SCALE GENOMIC DNA]</scope>
    <source>
        <strain evidence="6 7">AUSMDU00012717</strain>
    </source>
</reference>
<gene>
    <name evidence="6" type="ORF">F5544_31145</name>
</gene>
<evidence type="ECO:0000256" key="3">
    <source>
        <dbReference type="SAM" id="MobiDB-lite"/>
    </source>
</evidence>
<dbReference type="KEGG" id="nah:F5544_31145"/>
<feature type="domain" description="Aerobactin siderophore biosynthesis IucA/IucC-like C-terminal" evidence="5">
    <location>
        <begin position="433"/>
        <end position="590"/>
    </location>
</feature>
<feature type="compositionally biased region" description="Basic and acidic residues" evidence="3">
    <location>
        <begin position="593"/>
        <end position="605"/>
    </location>
</feature>
<dbReference type="GO" id="GO:0016881">
    <property type="term" value="F:acid-amino acid ligase activity"/>
    <property type="evidence" value="ECO:0007669"/>
    <property type="project" value="UniProtKB-ARBA"/>
</dbReference>
<dbReference type="InterPro" id="IPR022770">
    <property type="entry name" value="IucA/IucC-like_C"/>
</dbReference>
<protein>
    <submittedName>
        <fullName evidence="6">IucA/IucC family protein</fullName>
    </submittedName>
</protein>
<keyword evidence="7" id="KW-1185">Reference proteome</keyword>
<dbReference type="GO" id="GO:0019290">
    <property type="term" value="P:siderophore biosynthetic process"/>
    <property type="evidence" value="ECO:0007669"/>
    <property type="project" value="InterPro"/>
</dbReference>
<dbReference type="InterPro" id="IPR037455">
    <property type="entry name" value="LucA/IucC-like"/>
</dbReference>